<dbReference type="InterPro" id="IPR044068">
    <property type="entry name" value="CB"/>
</dbReference>
<protein>
    <submittedName>
        <fullName evidence="8">Phage integrase family protein</fullName>
    </submittedName>
</protein>
<dbReference type="Gene3D" id="1.10.443.10">
    <property type="entry name" value="Intergrase catalytic core"/>
    <property type="match status" value="1"/>
</dbReference>
<evidence type="ECO:0000256" key="4">
    <source>
        <dbReference type="ARBA" id="ARBA00023172"/>
    </source>
</evidence>
<dbReference type="GO" id="GO:0003677">
    <property type="term" value="F:DNA binding"/>
    <property type="evidence" value="ECO:0007669"/>
    <property type="project" value="UniProtKB-UniRule"/>
</dbReference>
<keyword evidence="9" id="KW-1185">Reference proteome</keyword>
<evidence type="ECO:0000259" key="7">
    <source>
        <dbReference type="PROSITE" id="PS51900"/>
    </source>
</evidence>
<name>A0A256FLD7_9HYPH</name>
<evidence type="ECO:0000256" key="1">
    <source>
        <dbReference type="ARBA" id="ARBA00008857"/>
    </source>
</evidence>
<feature type="domain" description="Core-binding (CB)" evidence="7">
    <location>
        <begin position="64"/>
        <end position="162"/>
    </location>
</feature>
<evidence type="ECO:0000256" key="3">
    <source>
        <dbReference type="ARBA" id="ARBA00023125"/>
    </source>
</evidence>
<dbReference type="CDD" id="cd01189">
    <property type="entry name" value="INT_ICEBs1_C_like"/>
    <property type="match status" value="1"/>
</dbReference>
<dbReference type="PANTHER" id="PTHR30349:SF64">
    <property type="entry name" value="PROPHAGE INTEGRASE INTD-RELATED"/>
    <property type="match status" value="1"/>
</dbReference>
<keyword evidence="3 5" id="KW-0238">DNA-binding</keyword>
<reference evidence="8 9" key="1">
    <citation type="submission" date="2017-07" db="EMBL/GenBank/DDBJ databases">
        <title>Phylogenetic study on the rhizospheric bacterium Ochrobactrum sp. A44.</title>
        <authorList>
            <person name="Krzyzanowska D.M."/>
            <person name="Ossowicki A."/>
            <person name="Rajewska M."/>
            <person name="Maciag T."/>
            <person name="Kaczynski Z."/>
            <person name="Czerwicka M."/>
            <person name="Jafra S."/>
        </authorList>
    </citation>
    <scope>NUCLEOTIDE SEQUENCE [LARGE SCALE GENOMIC DNA]</scope>
    <source>
        <strain evidence="8 9">PR17</strain>
    </source>
</reference>
<accession>A0A256FLD7</accession>
<dbReference type="GO" id="GO:0015074">
    <property type="term" value="P:DNA integration"/>
    <property type="evidence" value="ECO:0007669"/>
    <property type="project" value="UniProtKB-KW"/>
</dbReference>
<gene>
    <name evidence="8" type="ORF">CEV32_4846</name>
</gene>
<dbReference type="InterPro" id="IPR011010">
    <property type="entry name" value="DNA_brk_join_enz"/>
</dbReference>
<feature type="domain" description="Tyr recombinase" evidence="6">
    <location>
        <begin position="186"/>
        <end position="372"/>
    </location>
</feature>
<comment type="similarity">
    <text evidence="1">Belongs to the 'phage' integrase family.</text>
</comment>
<evidence type="ECO:0000256" key="2">
    <source>
        <dbReference type="ARBA" id="ARBA00022908"/>
    </source>
</evidence>
<dbReference type="GO" id="GO:0006310">
    <property type="term" value="P:DNA recombination"/>
    <property type="evidence" value="ECO:0007669"/>
    <property type="project" value="UniProtKB-KW"/>
</dbReference>
<dbReference type="PROSITE" id="PS51898">
    <property type="entry name" value="TYR_RECOMBINASE"/>
    <property type="match status" value="1"/>
</dbReference>
<dbReference type="PANTHER" id="PTHR30349">
    <property type="entry name" value="PHAGE INTEGRASE-RELATED"/>
    <property type="match status" value="1"/>
</dbReference>
<evidence type="ECO:0000259" key="6">
    <source>
        <dbReference type="PROSITE" id="PS51898"/>
    </source>
</evidence>
<dbReference type="InterPro" id="IPR050090">
    <property type="entry name" value="Tyrosine_recombinase_XerCD"/>
</dbReference>
<dbReference type="RefSeq" id="WP_235818777.1">
    <property type="nucleotide sequence ID" value="NZ_JBHEEL010000009.1"/>
</dbReference>
<dbReference type="AlphaFoldDB" id="A0A256FLD7"/>
<dbReference type="InterPro" id="IPR002104">
    <property type="entry name" value="Integrase_catalytic"/>
</dbReference>
<dbReference type="PROSITE" id="PS51900">
    <property type="entry name" value="CB"/>
    <property type="match status" value="1"/>
</dbReference>
<comment type="caution">
    <text evidence="8">The sequence shown here is derived from an EMBL/GenBank/DDBJ whole genome shotgun (WGS) entry which is preliminary data.</text>
</comment>
<dbReference type="Gene3D" id="1.10.150.130">
    <property type="match status" value="1"/>
</dbReference>
<keyword evidence="2" id="KW-0229">DNA integration</keyword>
<proteinExistence type="inferred from homology"/>
<dbReference type="InterPro" id="IPR010998">
    <property type="entry name" value="Integrase_recombinase_N"/>
</dbReference>
<dbReference type="SUPFAM" id="SSF56349">
    <property type="entry name" value="DNA breaking-rejoining enzymes"/>
    <property type="match status" value="1"/>
</dbReference>
<dbReference type="Pfam" id="PF00589">
    <property type="entry name" value="Phage_integrase"/>
    <property type="match status" value="1"/>
</dbReference>
<organism evidence="8 9">
    <name type="scientific">Brucella rhizosphaerae</name>
    <dbReference type="NCBI Taxonomy" id="571254"/>
    <lineage>
        <taxon>Bacteria</taxon>
        <taxon>Pseudomonadati</taxon>
        <taxon>Pseudomonadota</taxon>
        <taxon>Alphaproteobacteria</taxon>
        <taxon>Hyphomicrobiales</taxon>
        <taxon>Brucellaceae</taxon>
        <taxon>Brucella/Ochrobactrum group</taxon>
        <taxon>Brucella</taxon>
    </lineage>
</organism>
<evidence type="ECO:0000313" key="9">
    <source>
        <dbReference type="Proteomes" id="UP000216345"/>
    </source>
</evidence>
<sequence>MAKIKKRSWENASGKHEAWQLDFTDRHGKRHREQYAKKREAEARLSEIITETGTSTYKEAAQTTTVVDVCDDFYKAMETRNKRGESVVQSYLRTTKQHIDNWIDPKEESAVGFTKGIGQKTLSELTTSDVIKLRNDMRDASAGVVTTRRVLGTLSRILKHGVETDKVGINVAKGVRVIGTRAEATEKVTPPSKLTLASILKKSDEQLALRIRFAASSGLRASEQWALRWAHLDLNNGYVSVETRVDAYGEFDTTKSSAGRRTVPIGKAMLDQLKVWKSVTKHGDSEDFVFTDSKGGFVRHTNFMKRDWKPISKKAGVADMGWHALRHYAVSTWIEAGLSPKAVQTLAGHSSYAITMNRYGHLFPSDDHKAAFDKIAETLAG</sequence>
<keyword evidence="4" id="KW-0233">DNA recombination</keyword>
<dbReference type="InterPro" id="IPR013762">
    <property type="entry name" value="Integrase-like_cat_sf"/>
</dbReference>
<dbReference type="Proteomes" id="UP000216345">
    <property type="component" value="Unassembled WGS sequence"/>
</dbReference>
<evidence type="ECO:0000313" key="8">
    <source>
        <dbReference type="EMBL" id="OYR15570.1"/>
    </source>
</evidence>
<evidence type="ECO:0000256" key="5">
    <source>
        <dbReference type="PROSITE-ProRule" id="PRU01248"/>
    </source>
</evidence>
<dbReference type="EMBL" id="NNRK01000025">
    <property type="protein sequence ID" value="OYR15570.1"/>
    <property type="molecule type" value="Genomic_DNA"/>
</dbReference>